<accession>A0A6J7KGB9</accession>
<name>A0A6J7KGB9_9ZZZZ</name>
<dbReference type="EMBL" id="CAEZTY010000042">
    <property type="protein sequence ID" value="CAB4588356.1"/>
    <property type="molecule type" value="Genomic_DNA"/>
</dbReference>
<organism evidence="4">
    <name type="scientific">freshwater metagenome</name>
    <dbReference type="NCBI Taxonomy" id="449393"/>
    <lineage>
        <taxon>unclassified sequences</taxon>
        <taxon>metagenomes</taxon>
        <taxon>ecological metagenomes</taxon>
    </lineage>
</organism>
<feature type="region of interest" description="Disordered" evidence="1">
    <location>
        <begin position="144"/>
        <end position="170"/>
    </location>
</feature>
<evidence type="ECO:0000313" key="5">
    <source>
        <dbReference type="EMBL" id="CAB5077155.1"/>
    </source>
</evidence>
<evidence type="ECO:0000313" key="3">
    <source>
        <dbReference type="EMBL" id="CAB4710687.1"/>
    </source>
</evidence>
<dbReference type="AlphaFoldDB" id="A0A6J7KGB9"/>
<proteinExistence type="predicted"/>
<evidence type="ECO:0000313" key="4">
    <source>
        <dbReference type="EMBL" id="CAB4953202.1"/>
    </source>
</evidence>
<sequence>MLGAPLSAAYRHTSEINHVEQVCVGQFSRKVEADQIERRRRPMCVEREQRNISVAQKTFEIGPRGVGPLGYRVRILVKDFVENLQALIRQPDLIGVGVRQQPRHLVGSMVRGTSSVLEADVASRLRHLGQEGLQLGPNIVHEPLMLPGAPPTTGTGAYGRSRQGLERPRR</sequence>
<protein>
    <submittedName>
        <fullName evidence="4">Unannotated protein</fullName>
    </submittedName>
</protein>
<reference evidence="4" key="1">
    <citation type="submission" date="2020-05" db="EMBL/GenBank/DDBJ databases">
        <authorList>
            <person name="Chiriac C."/>
            <person name="Salcher M."/>
            <person name="Ghai R."/>
            <person name="Kavagutti S V."/>
        </authorList>
    </citation>
    <scope>NUCLEOTIDE SEQUENCE</scope>
</reference>
<dbReference type="EMBL" id="CAFBRD010000046">
    <property type="protein sequence ID" value="CAB5077155.1"/>
    <property type="molecule type" value="Genomic_DNA"/>
</dbReference>
<evidence type="ECO:0000313" key="2">
    <source>
        <dbReference type="EMBL" id="CAB4588356.1"/>
    </source>
</evidence>
<evidence type="ECO:0000256" key="1">
    <source>
        <dbReference type="SAM" id="MobiDB-lite"/>
    </source>
</evidence>
<dbReference type="EMBL" id="CAEZXY010000046">
    <property type="protein sequence ID" value="CAB4710687.1"/>
    <property type="molecule type" value="Genomic_DNA"/>
</dbReference>
<gene>
    <name evidence="2" type="ORF">UFOPK1762_01174</name>
    <name evidence="3" type="ORF">UFOPK2624_01093</name>
    <name evidence="4" type="ORF">UFOPK3785_00970</name>
    <name evidence="5" type="ORF">UFOPK4371_00949</name>
</gene>
<dbReference type="EMBL" id="CAFBNJ010000042">
    <property type="protein sequence ID" value="CAB4953202.1"/>
    <property type="molecule type" value="Genomic_DNA"/>
</dbReference>